<proteinExistence type="predicted"/>
<evidence type="ECO:0000313" key="1">
    <source>
        <dbReference type="EMBL" id="GFT08097.1"/>
    </source>
</evidence>
<dbReference type="Proteomes" id="UP000887013">
    <property type="component" value="Unassembled WGS sequence"/>
</dbReference>
<keyword evidence="2" id="KW-1185">Reference proteome</keyword>
<dbReference type="AlphaFoldDB" id="A0A8X6NDW7"/>
<sequence>MSHTGDTCRKRFTSNCDLDNHKEEKSLSSDAFDNDIVFKSDLSKRNISITKGDICDKSFTSNCDRDTNKEGESLSRTEFDNGFIFKSDLSNQNRTITKD</sequence>
<name>A0A8X6NDW7_NEPPI</name>
<gene>
    <name evidence="1" type="ORF">NPIL_187761</name>
</gene>
<reference evidence="1" key="1">
    <citation type="submission" date="2020-08" db="EMBL/GenBank/DDBJ databases">
        <title>Multicomponent nature underlies the extraordinary mechanical properties of spider dragline silk.</title>
        <authorList>
            <person name="Kono N."/>
            <person name="Nakamura H."/>
            <person name="Mori M."/>
            <person name="Yoshida Y."/>
            <person name="Ohtoshi R."/>
            <person name="Malay A.D."/>
            <person name="Moran D.A.P."/>
            <person name="Tomita M."/>
            <person name="Numata K."/>
            <person name="Arakawa K."/>
        </authorList>
    </citation>
    <scope>NUCLEOTIDE SEQUENCE</scope>
</reference>
<evidence type="ECO:0000313" key="2">
    <source>
        <dbReference type="Proteomes" id="UP000887013"/>
    </source>
</evidence>
<organism evidence="1 2">
    <name type="scientific">Nephila pilipes</name>
    <name type="common">Giant wood spider</name>
    <name type="synonym">Nephila maculata</name>
    <dbReference type="NCBI Taxonomy" id="299642"/>
    <lineage>
        <taxon>Eukaryota</taxon>
        <taxon>Metazoa</taxon>
        <taxon>Ecdysozoa</taxon>
        <taxon>Arthropoda</taxon>
        <taxon>Chelicerata</taxon>
        <taxon>Arachnida</taxon>
        <taxon>Araneae</taxon>
        <taxon>Araneomorphae</taxon>
        <taxon>Entelegynae</taxon>
        <taxon>Araneoidea</taxon>
        <taxon>Nephilidae</taxon>
        <taxon>Nephila</taxon>
    </lineage>
</organism>
<accession>A0A8X6NDW7</accession>
<comment type="caution">
    <text evidence="1">The sequence shown here is derived from an EMBL/GenBank/DDBJ whole genome shotgun (WGS) entry which is preliminary data.</text>
</comment>
<protein>
    <submittedName>
        <fullName evidence="1">Uncharacterized protein</fullName>
    </submittedName>
</protein>
<dbReference type="EMBL" id="BMAW01103208">
    <property type="protein sequence ID" value="GFT08097.1"/>
    <property type="molecule type" value="Genomic_DNA"/>
</dbReference>